<name>A0A6N9TK74_9ALTE</name>
<reference evidence="1 2" key="1">
    <citation type="submission" date="2020-01" db="EMBL/GenBank/DDBJ databases">
        <title>Genomes of bacteria type strains.</title>
        <authorList>
            <person name="Chen J."/>
            <person name="Zhu S."/>
            <person name="Yang J."/>
        </authorList>
    </citation>
    <scope>NUCLEOTIDE SEQUENCE [LARGE SCALE GENOMIC DNA]</scope>
    <source>
        <strain evidence="1 2">LMG 24078</strain>
    </source>
</reference>
<accession>A0A6N9TK74</accession>
<dbReference type="AlphaFoldDB" id="A0A6N9TK74"/>
<dbReference type="Proteomes" id="UP000471381">
    <property type="component" value="Unassembled WGS sequence"/>
</dbReference>
<gene>
    <name evidence="1" type="ORF">GTQ48_15315</name>
</gene>
<evidence type="ECO:0000313" key="2">
    <source>
        <dbReference type="Proteomes" id="UP000471381"/>
    </source>
</evidence>
<keyword evidence="2" id="KW-1185">Reference proteome</keyword>
<proteinExistence type="predicted"/>
<comment type="caution">
    <text evidence="1">The sequence shown here is derived from an EMBL/GenBank/DDBJ whole genome shotgun (WGS) entry which is preliminary data.</text>
</comment>
<dbReference type="EMBL" id="JAAAWO010000013">
    <property type="protein sequence ID" value="NDW16882.1"/>
    <property type="molecule type" value="Genomic_DNA"/>
</dbReference>
<evidence type="ECO:0000313" key="1">
    <source>
        <dbReference type="EMBL" id="NDW16882.1"/>
    </source>
</evidence>
<organism evidence="1 2">
    <name type="scientific">Alteromonas genovensis</name>
    <dbReference type="NCBI Taxonomy" id="471225"/>
    <lineage>
        <taxon>Bacteria</taxon>
        <taxon>Pseudomonadati</taxon>
        <taxon>Pseudomonadota</taxon>
        <taxon>Gammaproteobacteria</taxon>
        <taxon>Alteromonadales</taxon>
        <taxon>Alteromonadaceae</taxon>
        <taxon>Alteromonas/Salinimonas group</taxon>
        <taxon>Alteromonas</taxon>
    </lineage>
</organism>
<dbReference type="RefSeq" id="WP_163107444.1">
    <property type="nucleotide sequence ID" value="NZ_JAAAWO010000013.1"/>
</dbReference>
<sequence>MHKKLSTLSISYNDGVITSKLYGVFNGRSAEEYRERLFKLVMGSNMKPFALLVDISEVEGATPDAFDMVKHIVNRLPEMGLIAKAYVYKGPVIRGMMFQRIPELKHMDYLFFTDFDEASQWLFSEYKQKLSASP</sequence>
<dbReference type="InterPro" id="IPR036513">
    <property type="entry name" value="STAS_dom_sf"/>
</dbReference>
<dbReference type="SUPFAM" id="SSF52091">
    <property type="entry name" value="SpoIIaa-like"/>
    <property type="match status" value="1"/>
</dbReference>
<protein>
    <recommendedName>
        <fullName evidence="3">STAS/SEC14 domain-containing protein</fullName>
    </recommendedName>
</protein>
<evidence type="ECO:0008006" key="3">
    <source>
        <dbReference type="Google" id="ProtNLM"/>
    </source>
</evidence>